<evidence type="ECO:0000256" key="2">
    <source>
        <dbReference type="ARBA" id="ARBA00022692"/>
    </source>
</evidence>
<keyword evidence="5 6" id="KW-0472">Membrane</keyword>
<dbReference type="RefSeq" id="WP_218318829.1">
    <property type="nucleotide sequence ID" value="NZ_JAEEGC010000008.1"/>
</dbReference>
<feature type="transmembrane region" description="Helical" evidence="6">
    <location>
        <begin position="144"/>
        <end position="163"/>
    </location>
</feature>
<evidence type="ECO:0000256" key="4">
    <source>
        <dbReference type="ARBA" id="ARBA00022989"/>
    </source>
</evidence>
<keyword evidence="3" id="KW-0133">Cell shape</keyword>
<feature type="transmembrane region" description="Helical" evidence="6">
    <location>
        <begin position="209"/>
        <end position="242"/>
    </location>
</feature>
<keyword evidence="4 6" id="KW-1133">Transmembrane helix</keyword>
<keyword evidence="2 6" id="KW-0812">Transmembrane</keyword>
<dbReference type="GO" id="GO:0032153">
    <property type="term" value="C:cell division site"/>
    <property type="evidence" value="ECO:0007669"/>
    <property type="project" value="TreeGrafter"/>
</dbReference>
<feature type="transmembrane region" description="Helical" evidence="6">
    <location>
        <begin position="365"/>
        <end position="392"/>
    </location>
</feature>
<feature type="transmembrane region" description="Helical" evidence="6">
    <location>
        <begin position="113"/>
        <end position="132"/>
    </location>
</feature>
<dbReference type="GO" id="GO:0015648">
    <property type="term" value="F:lipid-linked peptidoglycan transporter activity"/>
    <property type="evidence" value="ECO:0007669"/>
    <property type="project" value="TreeGrafter"/>
</dbReference>
<dbReference type="PANTHER" id="PTHR30474:SF1">
    <property type="entry name" value="PEPTIDOGLYCAN GLYCOSYLTRANSFERASE MRDB"/>
    <property type="match status" value="1"/>
</dbReference>
<protein>
    <submittedName>
        <fullName evidence="7">FtsW/RodA/SpoVE family cell cycle protein</fullName>
    </submittedName>
</protein>
<organism evidence="7 8">
    <name type="scientific">Clostridium thailandense</name>
    <dbReference type="NCBI Taxonomy" id="2794346"/>
    <lineage>
        <taxon>Bacteria</taxon>
        <taxon>Bacillati</taxon>
        <taxon>Bacillota</taxon>
        <taxon>Clostridia</taxon>
        <taxon>Eubacteriales</taxon>
        <taxon>Clostridiaceae</taxon>
        <taxon>Clostridium</taxon>
    </lineage>
</organism>
<evidence type="ECO:0000313" key="7">
    <source>
        <dbReference type="EMBL" id="MBV7271790.1"/>
    </source>
</evidence>
<accession>A0A949WPU2</accession>
<reference evidence="7" key="1">
    <citation type="submission" date="2020-12" db="EMBL/GenBank/DDBJ databases">
        <title>Clostridium thailandense sp. nov., a novel acetogenic bacterium isolated from peat land soil in Thailand.</title>
        <authorList>
            <person name="Chaikitkaew S."/>
            <person name="Birkeland N.K."/>
        </authorList>
    </citation>
    <scope>NUCLEOTIDE SEQUENCE</scope>
    <source>
        <strain evidence="7">PL3</strain>
    </source>
</reference>
<dbReference type="PANTHER" id="PTHR30474">
    <property type="entry name" value="CELL CYCLE PROTEIN"/>
    <property type="match status" value="1"/>
</dbReference>
<name>A0A949WPU2_9CLOT</name>
<gene>
    <name evidence="7" type="ORF">I6U48_02525</name>
</gene>
<dbReference type="GO" id="GO:0008360">
    <property type="term" value="P:regulation of cell shape"/>
    <property type="evidence" value="ECO:0007669"/>
    <property type="project" value="UniProtKB-KW"/>
</dbReference>
<evidence type="ECO:0000256" key="5">
    <source>
        <dbReference type="ARBA" id="ARBA00023136"/>
    </source>
</evidence>
<dbReference type="GO" id="GO:0051301">
    <property type="term" value="P:cell division"/>
    <property type="evidence" value="ECO:0007669"/>
    <property type="project" value="InterPro"/>
</dbReference>
<dbReference type="InterPro" id="IPR001182">
    <property type="entry name" value="FtsW/RodA"/>
</dbReference>
<dbReference type="Proteomes" id="UP000694308">
    <property type="component" value="Unassembled WGS sequence"/>
</dbReference>
<feature type="transmembrane region" description="Helical" evidence="6">
    <location>
        <begin position="398"/>
        <end position="420"/>
    </location>
</feature>
<feature type="transmembrane region" description="Helical" evidence="6">
    <location>
        <begin position="327"/>
        <end position="353"/>
    </location>
</feature>
<feature type="transmembrane region" description="Helical" evidence="6">
    <location>
        <begin position="170"/>
        <end position="189"/>
    </location>
</feature>
<dbReference type="NCBIfam" id="NF038403">
    <property type="entry name" value="perm_prefix_1"/>
    <property type="match status" value="1"/>
</dbReference>
<comment type="subcellular location">
    <subcellularLocation>
        <location evidence="1">Membrane</location>
        <topology evidence="1">Multi-pass membrane protein</topology>
    </subcellularLocation>
</comment>
<evidence type="ECO:0000313" key="8">
    <source>
        <dbReference type="Proteomes" id="UP000694308"/>
    </source>
</evidence>
<dbReference type="Pfam" id="PF01098">
    <property type="entry name" value="FTSW_RODA_SPOVE"/>
    <property type="match status" value="1"/>
</dbReference>
<evidence type="ECO:0000256" key="6">
    <source>
        <dbReference type="SAM" id="Phobius"/>
    </source>
</evidence>
<evidence type="ECO:0000256" key="1">
    <source>
        <dbReference type="ARBA" id="ARBA00004141"/>
    </source>
</evidence>
<feature type="transmembrane region" description="Helical" evidence="6">
    <location>
        <begin position="249"/>
        <end position="267"/>
    </location>
</feature>
<dbReference type="AlphaFoldDB" id="A0A949WPU2"/>
<comment type="caution">
    <text evidence="7">The sequence shown here is derived from an EMBL/GenBank/DDBJ whole genome shotgun (WGS) entry which is preliminary data.</text>
</comment>
<dbReference type="EMBL" id="JAEEGC010000008">
    <property type="protein sequence ID" value="MBV7271790.1"/>
    <property type="molecule type" value="Genomic_DNA"/>
</dbReference>
<evidence type="ECO:0000256" key="3">
    <source>
        <dbReference type="ARBA" id="ARBA00022960"/>
    </source>
</evidence>
<dbReference type="InterPro" id="IPR047928">
    <property type="entry name" value="Perm_prefix_1"/>
</dbReference>
<feature type="transmembrane region" description="Helical" evidence="6">
    <location>
        <begin position="81"/>
        <end position="101"/>
    </location>
</feature>
<sequence>MGIEAYKIDEYINRVCSHVKYKKAHNEIKEELFDHLQEKIEGLMENGIIEEEAVKESILQMGDAEIIGKQLNESHKAVPEISIILLTVVLSLIGLLSIYFIATRGIDLNIDRVYRTIFYNVLGCCIMTALYFFNYKTLERYSKIIYTIISLILFFQCIVCPEINGTKRWINLGFLSMDITEMSLFLYAITLPKMLQDLEWDSIKHIAYLFFIAFIPLGLYVLLNTMMCLIIYLVLFITLMILVKAKLRYILIMIFTVLGGTITFIASREYHIKRLMVFLHPESDPNGAGYINSQISLVLKSVGLYGHGLNSPPRTIPEIQNDFVLTYIIYAFGWIGGIVVISLAFIFIIRLFMAAKKIRDSFGSLVIQGFLCIFALKFIWNILMILGFMPIVSVSLPFISYGGSGLVVQMAAVGLILSIYKAKNLSNTSSISIKS</sequence>
<dbReference type="GO" id="GO:0005886">
    <property type="term" value="C:plasma membrane"/>
    <property type="evidence" value="ECO:0007669"/>
    <property type="project" value="TreeGrafter"/>
</dbReference>
<keyword evidence="8" id="KW-1185">Reference proteome</keyword>
<proteinExistence type="predicted"/>